<dbReference type="Proteomes" id="UP000251960">
    <property type="component" value="Chromosome 3"/>
</dbReference>
<gene>
    <name evidence="2" type="ORF">Zm00014a_043191</name>
</gene>
<evidence type="ECO:0000313" key="2">
    <source>
        <dbReference type="EMBL" id="PWZ32421.1"/>
    </source>
</evidence>
<dbReference type="AlphaFoldDB" id="A0A3L6FJ73"/>
<accession>A0A3L6FJ73</accession>
<keyword evidence="1" id="KW-0472">Membrane</keyword>
<feature type="transmembrane region" description="Helical" evidence="1">
    <location>
        <begin position="6"/>
        <end position="23"/>
    </location>
</feature>
<sequence length="24" mass="3005">MDHMFTLILILNLFFIIIKYYRVS</sequence>
<comment type="caution">
    <text evidence="2">The sequence shown here is derived from an EMBL/GenBank/DDBJ whole genome shotgun (WGS) entry which is preliminary data.</text>
</comment>
<keyword evidence="1" id="KW-1133">Transmembrane helix</keyword>
<name>A0A3L6FJ73_MAIZE</name>
<reference evidence="2" key="1">
    <citation type="journal article" date="2018" name="Nat. Genet.">
        <title>Extensive intraspecific gene order and gene structural variations between Mo17 and other maize genomes.</title>
        <authorList>
            <person name="Sun S."/>
            <person name="Zhou Y."/>
            <person name="Chen J."/>
            <person name="Shi J."/>
            <person name="Zhao H."/>
            <person name="Zhao H."/>
            <person name="Song W."/>
            <person name="Zhang M."/>
            <person name="Cui Y."/>
            <person name="Dong X."/>
            <person name="Liu H."/>
            <person name="Ma X."/>
            <person name="Jiao Y."/>
            <person name="Wang B."/>
            <person name="Wei X."/>
            <person name="Stein J.C."/>
            <person name="Glaubitz J.C."/>
            <person name="Lu F."/>
            <person name="Yu G."/>
            <person name="Liang C."/>
            <person name="Fengler K."/>
            <person name="Li B."/>
            <person name="Rafalski A."/>
            <person name="Schnable P.S."/>
            <person name="Ware D.H."/>
            <person name="Buckler E.S."/>
            <person name="Lai J."/>
        </authorList>
    </citation>
    <scope>NUCLEOTIDE SEQUENCE [LARGE SCALE GENOMIC DNA]</scope>
    <source>
        <tissue evidence="2">Seedling</tissue>
    </source>
</reference>
<proteinExistence type="predicted"/>
<evidence type="ECO:0000256" key="1">
    <source>
        <dbReference type="SAM" id="Phobius"/>
    </source>
</evidence>
<keyword evidence="1" id="KW-0812">Transmembrane</keyword>
<dbReference type="EMBL" id="NCVQ01000004">
    <property type="protein sequence ID" value="PWZ32421.1"/>
    <property type="molecule type" value="Genomic_DNA"/>
</dbReference>
<organism evidence="2">
    <name type="scientific">Zea mays</name>
    <name type="common">Maize</name>
    <dbReference type="NCBI Taxonomy" id="4577"/>
    <lineage>
        <taxon>Eukaryota</taxon>
        <taxon>Viridiplantae</taxon>
        <taxon>Streptophyta</taxon>
        <taxon>Embryophyta</taxon>
        <taxon>Tracheophyta</taxon>
        <taxon>Spermatophyta</taxon>
        <taxon>Magnoliopsida</taxon>
        <taxon>Liliopsida</taxon>
        <taxon>Poales</taxon>
        <taxon>Poaceae</taxon>
        <taxon>PACMAD clade</taxon>
        <taxon>Panicoideae</taxon>
        <taxon>Andropogonodae</taxon>
        <taxon>Andropogoneae</taxon>
        <taxon>Tripsacinae</taxon>
        <taxon>Zea</taxon>
    </lineage>
</organism>
<protein>
    <submittedName>
        <fullName evidence="2">Uncharacterized protein</fullName>
    </submittedName>
</protein>